<feature type="chain" id="PRO_5019022694" evidence="8">
    <location>
        <begin position="28"/>
        <end position="555"/>
    </location>
</feature>
<dbReference type="Gene3D" id="1.10.101.10">
    <property type="entry name" value="PGBD-like superfamily/PGBD"/>
    <property type="match status" value="1"/>
</dbReference>
<dbReference type="InterPro" id="IPR038063">
    <property type="entry name" value="Transpep_catalytic_dom"/>
</dbReference>
<dbReference type="InterPro" id="IPR002477">
    <property type="entry name" value="Peptidoglycan-bd-like"/>
</dbReference>
<dbReference type="PANTHER" id="PTHR41533:SF1">
    <property type="entry name" value="L,D-TRANSPEPTIDASE YCBB-RELATED"/>
    <property type="match status" value="1"/>
</dbReference>
<evidence type="ECO:0000313" key="11">
    <source>
        <dbReference type="Proteomes" id="UP000287563"/>
    </source>
</evidence>
<dbReference type="GO" id="GO:0016740">
    <property type="term" value="F:transferase activity"/>
    <property type="evidence" value="ECO:0007669"/>
    <property type="project" value="UniProtKB-KW"/>
</dbReference>
<dbReference type="GO" id="GO:0009252">
    <property type="term" value="P:peptidoglycan biosynthetic process"/>
    <property type="evidence" value="ECO:0007669"/>
    <property type="project" value="UniProtKB-UniPathway"/>
</dbReference>
<dbReference type="GO" id="GO:0008360">
    <property type="term" value="P:regulation of cell shape"/>
    <property type="evidence" value="ECO:0007669"/>
    <property type="project" value="UniProtKB-UniRule"/>
</dbReference>
<proteinExistence type="inferred from homology"/>
<name>A0A444JVR7_9GAMM</name>
<protein>
    <submittedName>
        <fullName evidence="10">Amidase</fullName>
    </submittedName>
</protein>
<dbReference type="Pfam" id="PF03734">
    <property type="entry name" value="YkuD"/>
    <property type="match status" value="1"/>
</dbReference>
<dbReference type="PROSITE" id="PS52029">
    <property type="entry name" value="LD_TPASE"/>
    <property type="match status" value="1"/>
</dbReference>
<evidence type="ECO:0000256" key="7">
    <source>
        <dbReference type="PROSITE-ProRule" id="PRU01373"/>
    </source>
</evidence>
<evidence type="ECO:0000313" key="10">
    <source>
        <dbReference type="EMBL" id="RWX57167.1"/>
    </source>
</evidence>
<keyword evidence="3" id="KW-0808">Transferase</keyword>
<dbReference type="AlphaFoldDB" id="A0A444JVR7"/>
<evidence type="ECO:0000256" key="5">
    <source>
        <dbReference type="ARBA" id="ARBA00022984"/>
    </source>
</evidence>
<organism evidence="10 11">
    <name type="scientific">Photobacterium chitinilyticum</name>
    <dbReference type="NCBI Taxonomy" id="2485123"/>
    <lineage>
        <taxon>Bacteria</taxon>
        <taxon>Pseudomonadati</taxon>
        <taxon>Pseudomonadota</taxon>
        <taxon>Gammaproteobacteria</taxon>
        <taxon>Vibrionales</taxon>
        <taxon>Vibrionaceae</taxon>
        <taxon>Photobacterium</taxon>
    </lineage>
</organism>
<feature type="domain" description="L,D-TPase catalytic" evidence="9">
    <location>
        <begin position="313"/>
        <end position="491"/>
    </location>
</feature>
<dbReference type="InterPro" id="IPR052905">
    <property type="entry name" value="LD-transpeptidase_YkuD-like"/>
</dbReference>
<evidence type="ECO:0000256" key="4">
    <source>
        <dbReference type="ARBA" id="ARBA00022960"/>
    </source>
</evidence>
<comment type="pathway">
    <text evidence="1 7">Cell wall biogenesis; peptidoglycan biosynthesis.</text>
</comment>
<dbReference type="SUPFAM" id="SSF47090">
    <property type="entry name" value="PGBD-like"/>
    <property type="match status" value="1"/>
</dbReference>
<evidence type="ECO:0000256" key="6">
    <source>
        <dbReference type="ARBA" id="ARBA00023316"/>
    </source>
</evidence>
<dbReference type="InterPro" id="IPR005490">
    <property type="entry name" value="LD_TPept_cat_dom"/>
</dbReference>
<dbReference type="GO" id="GO:0004180">
    <property type="term" value="F:carboxypeptidase activity"/>
    <property type="evidence" value="ECO:0007669"/>
    <property type="project" value="UniProtKB-ARBA"/>
</dbReference>
<keyword evidence="8" id="KW-0732">Signal</keyword>
<evidence type="ECO:0000256" key="1">
    <source>
        <dbReference type="ARBA" id="ARBA00004752"/>
    </source>
</evidence>
<dbReference type="SUPFAM" id="SSF141523">
    <property type="entry name" value="L,D-transpeptidase catalytic domain-like"/>
    <property type="match status" value="1"/>
</dbReference>
<dbReference type="Pfam" id="PF01471">
    <property type="entry name" value="PG_binding_1"/>
    <property type="match status" value="1"/>
</dbReference>
<comment type="caution">
    <text evidence="10">The sequence shown here is derived from an EMBL/GenBank/DDBJ whole genome shotgun (WGS) entry which is preliminary data.</text>
</comment>
<dbReference type="Gene3D" id="2.40.440.10">
    <property type="entry name" value="L,D-transpeptidase catalytic domain-like"/>
    <property type="match status" value="1"/>
</dbReference>
<dbReference type="EMBL" id="RJLM01000001">
    <property type="protein sequence ID" value="RWX57167.1"/>
    <property type="molecule type" value="Genomic_DNA"/>
</dbReference>
<dbReference type="Pfam" id="PF20142">
    <property type="entry name" value="Scaffold"/>
    <property type="match status" value="1"/>
</dbReference>
<gene>
    <name evidence="10" type="ORF">EDI28_03800</name>
</gene>
<keyword evidence="4 7" id="KW-0133">Cell shape</keyword>
<dbReference type="RefSeq" id="WP_128782476.1">
    <property type="nucleotide sequence ID" value="NZ_RJLM01000001.1"/>
</dbReference>
<accession>A0A444JVR7</accession>
<evidence type="ECO:0000256" key="2">
    <source>
        <dbReference type="ARBA" id="ARBA00005992"/>
    </source>
</evidence>
<keyword evidence="5 7" id="KW-0573">Peptidoglycan synthesis</keyword>
<comment type="similarity">
    <text evidence="2">Belongs to the YkuD family.</text>
</comment>
<keyword evidence="6 7" id="KW-0961">Cell wall biogenesis/degradation</keyword>
<feature type="active site" description="Proton donor/acceptor" evidence="7">
    <location>
        <position position="447"/>
    </location>
</feature>
<dbReference type="UniPathway" id="UPA00219"/>
<evidence type="ECO:0000256" key="8">
    <source>
        <dbReference type="SAM" id="SignalP"/>
    </source>
</evidence>
<dbReference type="InterPro" id="IPR036366">
    <property type="entry name" value="PGBDSf"/>
</dbReference>
<dbReference type="GO" id="GO:0071555">
    <property type="term" value="P:cell wall organization"/>
    <property type="evidence" value="ECO:0007669"/>
    <property type="project" value="UniProtKB-UniRule"/>
</dbReference>
<feature type="signal peptide" evidence="8">
    <location>
        <begin position="1"/>
        <end position="27"/>
    </location>
</feature>
<dbReference type="InterPro" id="IPR036365">
    <property type="entry name" value="PGBD-like_sf"/>
</dbReference>
<dbReference type="OrthoDB" id="9778545at2"/>
<feature type="active site" description="Nucleophile" evidence="7">
    <location>
        <position position="466"/>
    </location>
</feature>
<dbReference type="InterPro" id="IPR045380">
    <property type="entry name" value="LD_TPept_scaffold_dom"/>
</dbReference>
<keyword evidence="11" id="KW-1185">Reference proteome</keyword>
<sequence length="555" mass="64394">MFKIIWVIRHGLNFLTFTVLFTTAASATQNQLGWQFLNQHELTSQNKLCAESIQSYHHAYNVCFPELIEEGYTANDYSPVWAEESLRQELFVQLKSLAYAELVPGVDERLAELEQLTQYQDQRSFDLLATDSLLVYKSVIAQLQENPSWLFKHQLLVVPRQSYAELNLPFSAASIKEELYRLRPQIKRFERSVALAEWFRNQLPHQLELSSHNRVIKQDQFISNGHRLLDVLYSYGDISQIDYEVLSELEVINNSGEVNYAIRAFQRRNGLEDDGVIGPATAKQLTLPYSEVARVIALNLQRSRFGSRETGRPLIQVNIPDYMLRLTQQDEVLFESKVIVGRTSRPTYLFSSSLNTMVVNPYWNVPTTIKQEDVIPKVKESLNYLAEKNLKIVKSWRDRSVILPEQIEWSTVDPETFPYEFQQGPGPANALGKVKFLMPNDYSVFLHDTPSRRLFDKAKRNFSSGCVRVEKADELAEIILQHQRRSGMAPYQQMVNDDEQDTVSLARRVNVDFMYVTAWIDENEQLQLREDIYGYDRPGDKRVEPQYITLKDFSY</sequence>
<dbReference type="PANTHER" id="PTHR41533">
    <property type="entry name" value="L,D-TRANSPEPTIDASE HI_1667-RELATED"/>
    <property type="match status" value="1"/>
</dbReference>
<evidence type="ECO:0000256" key="3">
    <source>
        <dbReference type="ARBA" id="ARBA00022679"/>
    </source>
</evidence>
<dbReference type="Proteomes" id="UP000287563">
    <property type="component" value="Unassembled WGS sequence"/>
</dbReference>
<dbReference type="CDD" id="cd16913">
    <property type="entry name" value="YkuD_like"/>
    <property type="match status" value="1"/>
</dbReference>
<evidence type="ECO:0000259" key="9">
    <source>
        <dbReference type="PROSITE" id="PS52029"/>
    </source>
</evidence>
<reference evidence="10 11" key="1">
    <citation type="submission" date="2018-11" db="EMBL/GenBank/DDBJ databases">
        <title>Photobacterium sp. BEI247 sp. nov., a marine bacterium isolated from Yongle Blue Hole in the South China Sea.</title>
        <authorList>
            <person name="Wang X."/>
        </authorList>
    </citation>
    <scope>NUCLEOTIDE SEQUENCE [LARGE SCALE GENOMIC DNA]</scope>
    <source>
        <strain evidence="11">BEI247</strain>
    </source>
</reference>